<dbReference type="Proteomes" id="UP000753961">
    <property type="component" value="Unassembled WGS sequence"/>
</dbReference>
<evidence type="ECO:0000256" key="3">
    <source>
        <dbReference type="ARBA" id="ARBA00011956"/>
    </source>
</evidence>
<keyword evidence="6 10" id="KW-0413">Isomerase</keyword>
<feature type="domain" description="Phosphomannose isomerase type I catalytic" evidence="9">
    <location>
        <begin position="9"/>
        <end position="154"/>
    </location>
</feature>
<dbReference type="CDD" id="cd07011">
    <property type="entry name" value="cupin_PMI_type_I_N"/>
    <property type="match status" value="1"/>
</dbReference>
<dbReference type="InterPro" id="IPR001250">
    <property type="entry name" value="Man6P_Isoase-1"/>
</dbReference>
<comment type="catalytic activity">
    <reaction evidence="1">
        <text>D-mannose 6-phosphate = D-fructose 6-phosphate</text>
        <dbReference type="Rhea" id="RHEA:12356"/>
        <dbReference type="ChEBI" id="CHEBI:58735"/>
        <dbReference type="ChEBI" id="CHEBI:61527"/>
        <dbReference type="EC" id="5.3.1.8"/>
    </reaction>
</comment>
<dbReference type="InterPro" id="IPR011051">
    <property type="entry name" value="RmlC_Cupin_sf"/>
</dbReference>
<evidence type="ECO:0000256" key="7">
    <source>
        <dbReference type="PIRSR" id="PIRSR001480-1"/>
    </source>
</evidence>
<dbReference type="GO" id="GO:0008270">
    <property type="term" value="F:zinc ion binding"/>
    <property type="evidence" value="ECO:0007669"/>
    <property type="project" value="InterPro"/>
</dbReference>
<dbReference type="GO" id="GO:0005829">
    <property type="term" value="C:cytosol"/>
    <property type="evidence" value="ECO:0007669"/>
    <property type="project" value="TreeGrafter"/>
</dbReference>
<evidence type="ECO:0000256" key="4">
    <source>
        <dbReference type="ARBA" id="ARBA00022723"/>
    </source>
</evidence>
<dbReference type="Gene3D" id="2.60.120.10">
    <property type="entry name" value="Jelly Rolls"/>
    <property type="match status" value="2"/>
</dbReference>
<comment type="similarity">
    <text evidence="2">Belongs to the mannose-6-phosphate isomerase type 1 family.</text>
</comment>
<comment type="caution">
    <text evidence="10">The sequence shown here is derived from an EMBL/GenBank/DDBJ whole genome shotgun (WGS) entry which is preliminary data.</text>
</comment>
<dbReference type="PRINTS" id="PR00714">
    <property type="entry name" value="MAN6PISMRASE"/>
</dbReference>
<feature type="active site" evidence="7">
    <location>
        <position position="284"/>
    </location>
</feature>
<evidence type="ECO:0000256" key="6">
    <source>
        <dbReference type="ARBA" id="ARBA00023235"/>
    </source>
</evidence>
<dbReference type="PIRSF" id="PIRSF001480">
    <property type="entry name" value="Mannose-6-phosphate_isomerase"/>
    <property type="match status" value="1"/>
</dbReference>
<evidence type="ECO:0000256" key="8">
    <source>
        <dbReference type="PIRSR" id="PIRSR001480-2"/>
    </source>
</evidence>
<dbReference type="PANTHER" id="PTHR10309">
    <property type="entry name" value="MANNOSE-6-PHOSPHATE ISOMERASE"/>
    <property type="match status" value="1"/>
</dbReference>
<accession>A0A953LCD9</accession>
<dbReference type="InterPro" id="IPR014710">
    <property type="entry name" value="RmlC-like_jellyroll"/>
</dbReference>
<dbReference type="AlphaFoldDB" id="A0A953LCD9"/>
<comment type="cofactor">
    <cofactor evidence="8">
        <name>Zn(2+)</name>
        <dbReference type="ChEBI" id="CHEBI:29105"/>
    </cofactor>
    <text evidence="8">Binds 1 zinc ion per subunit.</text>
</comment>
<dbReference type="InterPro" id="IPR016305">
    <property type="entry name" value="Mannose-6-P_Isomerase"/>
</dbReference>
<dbReference type="NCBIfam" id="TIGR00218">
    <property type="entry name" value="manA"/>
    <property type="match status" value="1"/>
</dbReference>
<dbReference type="EMBL" id="JAHVHU010000006">
    <property type="protein sequence ID" value="MBY5957674.1"/>
    <property type="molecule type" value="Genomic_DNA"/>
</dbReference>
<protein>
    <recommendedName>
        <fullName evidence="3">mannose-6-phosphate isomerase</fullName>
        <ecNumber evidence="3">5.3.1.8</ecNumber>
    </recommendedName>
</protein>
<evidence type="ECO:0000256" key="5">
    <source>
        <dbReference type="ARBA" id="ARBA00022833"/>
    </source>
</evidence>
<dbReference type="Pfam" id="PF20511">
    <property type="entry name" value="PMI_typeI_cat"/>
    <property type="match status" value="1"/>
</dbReference>
<reference evidence="10" key="1">
    <citation type="submission" date="2021-06" db="EMBL/GenBank/DDBJ databases">
        <title>44 bacteria genomes isolated from Dapeng, Shenzhen.</title>
        <authorList>
            <person name="Zheng W."/>
            <person name="Yu S."/>
            <person name="Huang Y."/>
        </authorList>
    </citation>
    <scope>NUCLEOTIDE SEQUENCE</scope>
    <source>
        <strain evidence="10">DP5N28-2</strain>
    </source>
</reference>
<evidence type="ECO:0000256" key="2">
    <source>
        <dbReference type="ARBA" id="ARBA00010772"/>
    </source>
</evidence>
<organism evidence="10 11">
    <name type="scientific">Membranihabitans marinus</name>
    <dbReference type="NCBI Taxonomy" id="1227546"/>
    <lineage>
        <taxon>Bacteria</taxon>
        <taxon>Pseudomonadati</taxon>
        <taxon>Bacteroidota</taxon>
        <taxon>Saprospiria</taxon>
        <taxon>Saprospirales</taxon>
        <taxon>Saprospiraceae</taxon>
        <taxon>Membranihabitans</taxon>
    </lineage>
</organism>
<name>A0A953LCD9_9BACT</name>
<evidence type="ECO:0000256" key="1">
    <source>
        <dbReference type="ARBA" id="ARBA00000757"/>
    </source>
</evidence>
<dbReference type="GO" id="GO:0004476">
    <property type="term" value="F:mannose-6-phosphate isomerase activity"/>
    <property type="evidence" value="ECO:0007669"/>
    <property type="project" value="UniProtKB-EC"/>
</dbReference>
<dbReference type="RefSeq" id="WP_222579198.1">
    <property type="nucleotide sequence ID" value="NZ_JAHVHU010000006.1"/>
</dbReference>
<evidence type="ECO:0000313" key="11">
    <source>
        <dbReference type="Proteomes" id="UP000753961"/>
    </source>
</evidence>
<gene>
    <name evidence="10" type="primary">manA</name>
    <name evidence="10" type="ORF">KUV50_06005</name>
</gene>
<dbReference type="GO" id="GO:0009298">
    <property type="term" value="P:GDP-mannose biosynthetic process"/>
    <property type="evidence" value="ECO:0007669"/>
    <property type="project" value="InterPro"/>
</dbReference>
<keyword evidence="4 8" id="KW-0479">Metal-binding</keyword>
<evidence type="ECO:0000259" key="9">
    <source>
        <dbReference type="Pfam" id="PF20511"/>
    </source>
</evidence>
<dbReference type="InterPro" id="IPR046457">
    <property type="entry name" value="PMI_typeI_cat"/>
</dbReference>
<proteinExistence type="inferred from homology"/>
<feature type="binding site" evidence="8">
    <location>
        <position position="139"/>
    </location>
    <ligand>
        <name>Zn(2+)</name>
        <dbReference type="ChEBI" id="CHEBI:29105"/>
    </ligand>
</feature>
<feature type="binding site" evidence="8">
    <location>
        <position position="265"/>
    </location>
    <ligand>
        <name>Zn(2+)</name>
        <dbReference type="ChEBI" id="CHEBI:29105"/>
    </ligand>
</feature>
<feature type="binding site" evidence="8">
    <location>
        <position position="104"/>
    </location>
    <ligand>
        <name>Zn(2+)</name>
        <dbReference type="ChEBI" id="CHEBI:29105"/>
    </ligand>
</feature>
<sequence>MAILNKDTLCKLTGCVQNYPWGGVSYIPELLCQSNERQVPFAELWFGQHPACPSKVVGGTSLGDYLATSPDCFLTPAEREQWQDELPFLCKILDVRDMLSIQIHPTKTQAMEGWDLEEHAGVAIGAPNRTFRDRNHKPEIMYALSEFYLLHDFRSDEEILEVLNHRPPLGEIAEEIRKVGLPTFYRSYMQLDQKTINSKLQSFVRYVKRLEVTEDLLNPDYWVKQALKQYCTPEKIDRGIISFYLMNLVHLSPGEVMFQDSGIPHAYLRGQNVEIMANSDNVIRGGLTFKHIDAKALSRLVCFDERTVHYLEPNQVDASRKVFVPPVQEFEFSVIDLVPNREYIFKASGVSFLFSTCNNFFVSSQHQNIRVTGGEGVLARAGQKIALKSKEESQIFLVNPRS</sequence>
<dbReference type="PANTHER" id="PTHR10309:SF0">
    <property type="entry name" value="MANNOSE-6-PHOSPHATE ISOMERASE"/>
    <property type="match status" value="1"/>
</dbReference>
<dbReference type="Gene3D" id="1.10.441.10">
    <property type="entry name" value="Phosphomannose Isomerase, domain 2"/>
    <property type="match status" value="1"/>
</dbReference>
<feature type="binding site" evidence="8">
    <location>
        <position position="102"/>
    </location>
    <ligand>
        <name>Zn(2+)</name>
        <dbReference type="ChEBI" id="CHEBI:29105"/>
    </ligand>
</feature>
<keyword evidence="11" id="KW-1185">Reference proteome</keyword>
<evidence type="ECO:0000313" key="10">
    <source>
        <dbReference type="EMBL" id="MBY5957674.1"/>
    </source>
</evidence>
<dbReference type="EC" id="5.3.1.8" evidence="3"/>
<keyword evidence="5 8" id="KW-0862">Zinc</keyword>
<dbReference type="SUPFAM" id="SSF51182">
    <property type="entry name" value="RmlC-like cupins"/>
    <property type="match status" value="1"/>
</dbReference>
<dbReference type="GO" id="GO:0005975">
    <property type="term" value="P:carbohydrate metabolic process"/>
    <property type="evidence" value="ECO:0007669"/>
    <property type="project" value="InterPro"/>
</dbReference>